<keyword evidence="2" id="KW-0378">Hydrolase</keyword>
<dbReference type="SMART" id="SM00849">
    <property type="entry name" value="Lactamase_B"/>
    <property type="match status" value="1"/>
</dbReference>
<gene>
    <name evidence="2" type="ORF">AQJ91_35625</name>
</gene>
<dbReference type="InterPro" id="IPR029228">
    <property type="entry name" value="Alkyl_sulf_dimr"/>
</dbReference>
<feature type="domain" description="Metallo-beta-lactamase" evidence="1">
    <location>
        <begin position="44"/>
        <end position="242"/>
    </location>
</feature>
<dbReference type="InterPro" id="IPR036866">
    <property type="entry name" value="RibonucZ/Hydroxyglut_hydro"/>
</dbReference>
<accession>A0A101UTE4</accession>
<dbReference type="Pfam" id="PF14863">
    <property type="entry name" value="Alkyl_sulf_dimr"/>
    <property type="match status" value="1"/>
</dbReference>
<evidence type="ECO:0000313" key="2">
    <source>
        <dbReference type="EMBL" id="KUO16440.1"/>
    </source>
</evidence>
<dbReference type="InterPro" id="IPR001279">
    <property type="entry name" value="Metallo-B-lactamas"/>
</dbReference>
<dbReference type="GO" id="GO:0046983">
    <property type="term" value="F:protein dimerization activity"/>
    <property type="evidence" value="ECO:0007669"/>
    <property type="project" value="InterPro"/>
</dbReference>
<dbReference type="EMBL" id="LMXB01000087">
    <property type="protein sequence ID" value="KUO16440.1"/>
    <property type="molecule type" value="Genomic_DNA"/>
</dbReference>
<dbReference type="RefSeq" id="WP_067029918.1">
    <property type="nucleotide sequence ID" value="NZ_KQ949105.1"/>
</dbReference>
<name>A0A101UTE4_9ACTN</name>
<dbReference type="Pfam" id="PF00753">
    <property type="entry name" value="Lactamase_B"/>
    <property type="match status" value="1"/>
</dbReference>
<dbReference type="GO" id="GO:0016787">
    <property type="term" value="F:hydrolase activity"/>
    <property type="evidence" value="ECO:0007669"/>
    <property type="project" value="UniProtKB-KW"/>
</dbReference>
<keyword evidence="3" id="KW-1185">Reference proteome</keyword>
<dbReference type="InterPro" id="IPR038536">
    <property type="entry name" value="Alkyl/aryl-sulf_dimr_sf"/>
</dbReference>
<dbReference type="STRING" id="909626.AQJ91_35625"/>
<organism evidence="2 3">
    <name type="scientific">Streptomyces dysideae</name>
    <dbReference type="NCBI Taxonomy" id="909626"/>
    <lineage>
        <taxon>Bacteria</taxon>
        <taxon>Bacillati</taxon>
        <taxon>Actinomycetota</taxon>
        <taxon>Actinomycetes</taxon>
        <taxon>Kitasatosporales</taxon>
        <taxon>Streptomycetaceae</taxon>
        <taxon>Streptomyces</taxon>
    </lineage>
</organism>
<proteinExistence type="predicted"/>
<dbReference type="PANTHER" id="PTHR43223:SF2">
    <property type="entry name" value="METALLO-BETA-LACTAMASE DOMAIN-CONTAINING PROTEIN"/>
    <property type="match status" value="1"/>
</dbReference>
<sequence>MNELMQYAERVWTGKENLGAYFSGALRKEGLRPVADDVWMWPATGNVYVFRSSEGLLLFDSGDRHTARDLHAAVRALTKDPVHSIVYSHGHVDHVLGTPPFDEEGAWTDGAGPQVIAHDAVQRRFDRYVLTAGYNTVINRRQFRAPKMTWPTVFRRPDQTYTDQKDLRVGEVEVRLRHGRGETDDATMAWFPDTRILCCGDFYAWNAPNAGNPQKVQRYVAEWAQALRWMANLGAELLLPGHGVPIAGNGRIEETLVASAMFLEQLHDQVLALMNRGASLDEVLRGAAPDQDLLSKPYLRPTYDEPEFIVRNLWRYYGGWHDGDPSALRPAAKAELAGEIAELAGGALVLARRASDLVERGEHRLAGHLAELAAMCVSATDPSYAEIHAARAQVFTALEESSGSFMARSVYGWTAAQSRSLAAGGDKEQETSGDRWAP</sequence>
<dbReference type="AlphaFoldDB" id="A0A101UTE4"/>
<reference evidence="2 3" key="1">
    <citation type="submission" date="2015-10" db="EMBL/GenBank/DDBJ databases">
        <title>Draft genome sequence of Streptomyces sp. RV15, isolated from a marine sponge.</title>
        <authorList>
            <person name="Ruckert C."/>
            <person name="Abdelmohsen U.R."/>
            <person name="Winkler A."/>
            <person name="Hentschel U."/>
            <person name="Kalinowski J."/>
            <person name="Kampfer P."/>
            <person name="Glaeser S."/>
        </authorList>
    </citation>
    <scope>NUCLEOTIDE SEQUENCE [LARGE SCALE GENOMIC DNA]</scope>
    <source>
        <strain evidence="2 3">RV15</strain>
    </source>
</reference>
<dbReference type="Gene3D" id="3.60.15.10">
    <property type="entry name" value="Ribonuclease Z/Hydroxyacylglutathione hydrolase-like"/>
    <property type="match status" value="1"/>
</dbReference>
<dbReference type="OrthoDB" id="5240502at2"/>
<dbReference type="Gene3D" id="1.25.40.880">
    <property type="entry name" value="Alkyl sulfatase, dimerisation domain"/>
    <property type="match status" value="1"/>
</dbReference>
<evidence type="ECO:0000313" key="3">
    <source>
        <dbReference type="Proteomes" id="UP000053260"/>
    </source>
</evidence>
<dbReference type="Proteomes" id="UP000053260">
    <property type="component" value="Unassembled WGS sequence"/>
</dbReference>
<protein>
    <submittedName>
        <fullName evidence="2">MBL fold metallo-hydrolase</fullName>
    </submittedName>
</protein>
<dbReference type="SUPFAM" id="SSF56281">
    <property type="entry name" value="Metallo-hydrolase/oxidoreductase"/>
    <property type="match status" value="1"/>
</dbReference>
<evidence type="ECO:0000259" key="1">
    <source>
        <dbReference type="SMART" id="SM00849"/>
    </source>
</evidence>
<dbReference type="PANTHER" id="PTHR43223">
    <property type="entry name" value="ALKYL/ARYL-SULFATASE"/>
    <property type="match status" value="1"/>
</dbReference>
<comment type="caution">
    <text evidence="2">The sequence shown here is derived from an EMBL/GenBank/DDBJ whole genome shotgun (WGS) entry which is preliminary data.</text>
</comment>
<dbReference type="InterPro" id="IPR052195">
    <property type="entry name" value="Bact_Alkyl/Aryl-Sulfatase"/>
</dbReference>